<reference evidence="3 4" key="1">
    <citation type="submission" date="2018-01" db="EMBL/GenBank/DDBJ databases">
        <authorList>
            <person name="Gaut B.S."/>
            <person name="Morton B.R."/>
            <person name="Clegg M.T."/>
            <person name="Duvall M.R."/>
        </authorList>
    </citation>
    <scope>NUCLEOTIDE SEQUENCE [LARGE SCALE GENOMIC DNA]</scope>
    <source>
        <strain evidence="3">Cupriavidus taiwanensis cmp 52</strain>
    </source>
</reference>
<evidence type="ECO:0000313" key="3">
    <source>
        <dbReference type="EMBL" id="SPS02256.1"/>
    </source>
</evidence>
<name>A0A375JF81_9BURK</name>
<evidence type="ECO:0008006" key="5">
    <source>
        <dbReference type="Google" id="ProtNLM"/>
    </source>
</evidence>
<feature type="signal peptide" evidence="2">
    <location>
        <begin position="1"/>
        <end position="37"/>
    </location>
</feature>
<evidence type="ECO:0000313" key="4">
    <source>
        <dbReference type="Proteomes" id="UP000256805"/>
    </source>
</evidence>
<dbReference type="AlphaFoldDB" id="A0A375JF81"/>
<protein>
    <recommendedName>
        <fullName evidence="5">Lipoprotein</fullName>
    </recommendedName>
</protein>
<dbReference type="PROSITE" id="PS51257">
    <property type="entry name" value="PROKAR_LIPOPROTEIN"/>
    <property type="match status" value="1"/>
</dbReference>
<organism evidence="3 4">
    <name type="scientific">Cupriavidus taiwanensis</name>
    <dbReference type="NCBI Taxonomy" id="164546"/>
    <lineage>
        <taxon>Bacteria</taxon>
        <taxon>Pseudomonadati</taxon>
        <taxon>Pseudomonadota</taxon>
        <taxon>Betaproteobacteria</taxon>
        <taxon>Burkholderiales</taxon>
        <taxon>Burkholderiaceae</taxon>
        <taxon>Cupriavidus</taxon>
    </lineage>
</organism>
<feature type="region of interest" description="Disordered" evidence="1">
    <location>
        <begin position="67"/>
        <end position="111"/>
    </location>
</feature>
<sequence>MRHFLLAASISAHPFCMRQTAAATALVALGCLAQAGAARCLRAAAIAVDLAAVAAAANNDLRPAMGAHKEAARGRHRQSPFMPKRPRRDWRAMPYWPGTRAFGTSGGTTSG</sequence>
<dbReference type="Proteomes" id="UP000256805">
    <property type="component" value="Unassembled WGS sequence"/>
</dbReference>
<keyword evidence="2" id="KW-0732">Signal</keyword>
<accession>A0A375JF81</accession>
<evidence type="ECO:0000256" key="2">
    <source>
        <dbReference type="SAM" id="SignalP"/>
    </source>
</evidence>
<feature type="chain" id="PRO_5016854456" description="Lipoprotein" evidence="2">
    <location>
        <begin position="38"/>
        <end position="111"/>
    </location>
</feature>
<feature type="compositionally biased region" description="Basic residues" evidence="1">
    <location>
        <begin position="74"/>
        <end position="88"/>
    </location>
</feature>
<evidence type="ECO:0000256" key="1">
    <source>
        <dbReference type="SAM" id="MobiDB-lite"/>
    </source>
</evidence>
<dbReference type="EMBL" id="OVTA01000064">
    <property type="protein sequence ID" value="SPS02256.1"/>
    <property type="molecule type" value="Genomic_DNA"/>
</dbReference>
<gene>
    <name evidence="3" type="ORF">CBM2634_P210004</name>
</gene>
<proteinExistence type="predicted"/>